<dbReference type="Gene3D" id="1.20.1270.60">
    <property type="entry name" value="Arfaptin homology (AH) domain/BAR domain"/>
    <property type="match status" value="1"/>
</dbReference>
<dbReference type="SUPFAM" id="SSF103657">
    <property type="entry name" value="BAR/IMD domain-like"/>
    <property type="match status" value="1"/>
</dbReference>
<reference evidence="1 2" key="1">
    <citation type="journal article" date="2018" name="New Phytol.">
        <title>Phylogenomics of Endogonaceae and evolution of mycorrhizas within Mucoromycota.</title>
        <authorList>
            <person name="Chang Y."/>
            <person name="Desiro A."/>
            <person name="Na H."/>
            <person name="Sandor L."/>
            <person name="Lipzen A."/>
            <person name="Clum A."/>
            <person name="Barry K."/>
            <person name="Grigoriev I.V."/>
            <person name="Martin F.M."/>
            <person name="Stajich J.E."/>
            <person name="Smith M.E."/>
            <person name="Bonito G."/>
            <person name="Spatafora J.W."/>
        </authorList>
    </citation>
    <scope>NUCLEOTIDE SEQUENCE [LARGE SCALE GENOMIC DNA]</scope>
    <source>
        <strain evidence="1 2">GMNB39</strain>
    </source>
</reference>
<sequence length="125" mass="14111">MKKNFGKFKQVRTCTEVSPSPSPDVFAFYPWTEERLGAAKGTQTTEDFRRLEQETDAKHKSLDKVWQAATIYQAQLAKKKESPEDPKIKLMPVETFGSSLISYGVAFDDESFYGMFANKNASVGQ</sequence>
<organism evidence="1 2">
    <name type="scientific">Jimgerdemannia flammicorona</name>
    <dbReference type="NCBI Taxonomy" id="994334"/>
    <lineage>
        <taxon>Eukaryota</taxon>
        <taxon>Fungi</taxon>
        <taxon>Fungi incertae sedis</taxon>
        <taxon>Mucoromycota</taxon>
        <taxon>Mucoromycotina</taxon>
        <taxon>Endogonomycetes</taxon>
        <taxon>Endogonales</taxon>
        <taxon>Endogonaceae</taxon>
        <taxon>Jimgerdemannia</taxon>
    </lineage>
</organism>
<dbReference type="Proteomes" id="UP000268093">
    <property type="component" value="Unassembled WGS sequence"/>
</dbReference>
<accession>A0A433CYK4</accession>
<name>A0A433CYK4_9FUNG</name>
<protein>
    <submittedName>
        <fullName evidence="1">Uncharacterized protein</fullName>
    </submittedName>
</protein>
<dbReference type="OrthoDB" id="14167at2759"/>
<proteinExistence type="predicted"/>
<gene>
    <name evidence="1" type="ORF">BC936DRAFT_136872</name>
</gene>
<dbReference type="EMBL" id="RBNI01010529">
    <property type="protein sequence ID" value="RUP43673.1"/>
    <property type="molecule type" value="Genomic_DNA"/>
</dbReference>
<evidence type="ECO:0000313" key="2">
    <source>
        <dbReference type="Proteomes" id="UP000268093"/>
    </source>
</evidence>
<evidence type="ECO:0000313" key="1">
    <source>
        <dbReference type="EMBL" id="RUP43673.1"/>
    </source>
</evidence>
<comment type="caution">
    <text evidence="1">The sequence shown here is derived from an EMBL/GenBank/DDBJ whole genome shotgun (WGS) entry which is preliminary data.</text>
</comment>
<dbReference type="InterPro" id="IPR027267">
    <property type="entry name" value="AH/BAR_dom_sf"/>
</dbReference>
<keyword evidence="2" id="KW-1185">Reference proteome</keyword>